<dbReference type="Pfam" id="PF02126">
    <property type="entry name" value="PTE"/>
    <property type="match status" value="1"/>
</dbReference>
<dbReference type="PANTHER" id="PTHR10819">
    <property type="entry name" value="PHOSPHOTRIESTERASE-RELATED"/>
    <property type="match status" value="1"/>
</dbReference>
<gene>
    <name evidence="4" type="ORF">GBAR_LOCUS9724</name>
</gene>
<accession>A0AA35RSX4</accession>
<comment type="cofactor">
    <cofactor evidence="1">
        <name>a divalent metal cation</name>
        <dbReference type="ChEBI" id="CHEBI:60240"/>
    </cofactor>
</comment>
<dbReference type="EMBL" id="CASHTH010001466">
    <property type="protein sequence ID" value="CAI8015752.1"/>
    <property type="molecule type" value="Genomic_DNA"/>
</dbReference>
<dbReference type="SUPFAM" id="SSF51556">
    <property type="entry name" value="Metallo-dependent hydrolases"/>
    <property type="match status" value="1"/>
</dbReference>
<keyword evidence="2" id="KW-0479">Metal-binding</keyword>
<keyword evidence="3" id="KW-0378">Hydrolase</keyword>
<dbReference type="AlphaFoldDB" id="A0AA35RSX4"/>
<name>A0AA35RSX4_GEOBA</name>
<reference evidence="4" key="1">
    <citation type="submission" date="2023-03" db="EMBL/GenBank/DDBJ databases">
        <authorList>
            <person name="Steffen K."/>
            <person name="Cardenas P."/>
        </authorList>
    </citation>
    <scope>NUCLEOTIDE SEQUENCE</scope>
</reference>
<organism evidence="4 5">
    <name type="scientific">Geodia barretti</name>
    <name type="common">Barrett's horny sponge</name>
    <dbReference type="NCBI Taxonomy" id="519541"/>
    <lineage>
        <taxon>Eukaryota</taxon>
        <taxon>Metazoa</taxon>
        <taxon>Porifera</taxon>
        <taxon>Demospongiae</taxon>
        <taxon>Heteroscleromorpha</taxon>
        <taxon>Tetractinellida</taxon>
        <taxon>Astrophorina</taxon>
        <taxon>Geodiidae</taxon>
        <taxon>Geodia</taxon>
    </lineage>
</organism>
<comment type="caution">
    <text evidence="4">The sequence shown here is derived from an EMBL/GenBank/DDBJ whole genome shotgun (WGS) entry which is preliminary data.</text>
</comment>
<evidence type="ECO:0000313" key="5">
    <source>
        <dbReference type="Proteomes" id="UP001174909"/>
    </source>
</evidence>
<keyword evidence="5" id="KW-1185">Reference proteome</keyword>
<proteinExistence type="predicted"/>
<protein>
    <submittedName>
        <fullName evidence="4">Phosphotriesterase-related protein</fullName>
    </submittedName>
</protein>
<dbReference type="Proteomes" id="UP001174909">
    <property type="component" value="Unassembled WGS sequence"/>
</dbReference>
<sequence length="107" mass="11793">MSPLFGPPEQAGAKGFYYEPMSLETAGRIRHWAAPNLDNAQLTDVDTAIDEANIYKQYGGGSLVDATSIGIKRDAMGLARISRATGVNIIMGRRTMWTRRIRRHGLT</sequence>
<dbReference type="InterPro" id="IPR032466">
    <property type="entry name" value="Metal_Hydrolase"/>
</dbReference>
<dbReference type="InterPro" id="IPR001559">
    <property type="entry name" value="Phosphotriesterase"/>
</dbReference>
<evidence type="ECO:0000256" key="2">
    <source>
        <dbReference type="ARBA" id="ARBA00022723"/>
    </source>
</evidence>
<dbReference type="PANTHER" id="PTHR10819:SF3">
    <property type="entry name" value="PHOSPHOTRIESTERASE-RELATED PROTEIN"/>
    <property type="match status" value="1"/>
</dbReference>
<dbReference type="GO" id="GO:0016787">
    <property type="term" value="F:hydrolase activity"/>
    <property type="evidence" value="ECO:0007669"/>
    <property type="project" value="UniProtKB-KW"/>
</dbReference>
<evidence type="ECO:0000256" key="3">
    <source>
        <dbReference type="ARBA" id="ARBA00022801"/>
    </source>
</evidence>
<evidence type="ECO:0000256" key="1">
    <source>
        <dbReference type="ARBA" id="ARBA00001968"/>
    </source>
</evidence>
<evidence type="ECO:0000313" key="4">
    <source>
        <dbReference type="EMBL" id="CAI8015752.1"/>
    </source>
</evidence>
<dbReference type="Gene3D" id="3.20.20.140">
    <property type="entry name" value="Metal-dependent hydrolases"/>
    <property type="match status" value="1"/>
</dbReference>
<dbReference type="GO" id="GO:0008270">
    <property type="term" value="F:zinc ion binding"/>
    <property type="evidence" value="ECO:0007669"/>
    <property type="project" value="InterPro"/>
</dbReference>